<dbReference type="Proteomes" id="UP000314294">
    <property type="component" value="Unassembled WGS sequence"/>
</dbReference>
<reference evidence="1 2" key="1">
    <citation type="submission" date="2019-03" db="EMBL/GenBank/DDBJ databases">
        <title>First draft genome of Liparis tanakae, snailfish: a comprehensive survey of snailfish specific genes.</title>
        <authorList>
            <person name="Kim W."/>
            <person name="Song I."/>
            <person name="Jeong J.-H."/>
            <person name="Kim D."/>
            <person name="Kim S."/>
            <person name="Ryu S."/>
            <person name="Song J.Y."/>
            <person name="Lee S.K."/>
        </authorList>
    </citation>
    <scope>NUCLEOTIDE SEQUENCE [LARGE SCALE GENOMIC DNA]</scope>
    <source>
        <tissue evidence="1">Muscle</tissue>
    </source>
</reference>
<sequence length="137" mass="14730">MLSNAISLKGRVAARVPLLVCGERRAKGDLSRHCFTVKSDGDSSGKLTADKRLLFCKQPSDLLRLGLAPFQMGLFVLALSANRRVTDSPGEGLMALLYAAHRAGWSLRSCRAQRGVCVPSETEGKRANKTALSESQG</sequence>
<protein>
    <submittedName>
        <fullName evidence="1">Uncharacterized protein</fullName>
    </submittedName>
</protein>
<gene>
    <name evidence="1" type="ORF">EYF80_001220</name>
</gene>
<dbReference type="AlphaFoldDB" id="A0A4Z2JFP9"/>
<name>A0A4Z2JFP9_9TELE</name>
<proteinExistence type="predicted"/>
<organism evidence="1 2">
    <name type="scientific">Liparis tanakae</name>
    <name type="common">Tanaka's snailfish</name>
    <dbReference type="NCBI Taxonomy" id="230148"/>
    <lineage>
        <taxon>Eukaryota</taxon>
        <taxon>Metazoa</taxon>
        <taxon>Chordata</taxon>
        <taxon>Craniata</taxon>
        <taxon>Vertebrata</taxon>
        <taxon>Euteleostomi</taxon>
        <taxon>Actinopterygii</taxon>
        <taxon>Neopterygii</taxon>
        <taxon>Teleostei</taxon>
        <taxon>Neoteleostei</taxon>
        <taxon>Acanthomorphata</taxon>
        <taxon>Eupercaria</taxon>
        <taxon>Perciformes</taxon>
        <taxon>Cottioidei</taxon>
        <taxon>Cottales</taxon>
        <taxon>Liparidae</taxon>
        <taxon>Liparis</taxon>
    </lineage>
</organism>
<accession>A0A4Z2JFP9</accession>
<dbReference type="EMBL" id="SRLO01000005">
    <property type="protein sequence ID" value="TNN88438.1"/>
    <property type="molecule type" value="Genomic_DNA"/>
</dbReference>
<evidence type="ECO:0000313" key="2">
    <source>
        <dbReference type="Proteomes" id="UP000314294"/>
    </source>
</evidence>
<evidence type="ECO:0000313" key="1">
    <source>
        <dbReference type="EMBL" id="TNN88438.1"/>
    </source>
</evidence>
<keyword evidence="2" id="KW-1185">Reference proteome</keyword>
<comment type="caution">
    <text evidence="1">The sequence shown here is derived from an EMBL/GenBank/DDBJ whole genome shotgun (WGS) entry which is preliminary data.</text>
</comment>